<organism evidence="1">
    <name type="scientific">Schistosoma haematobium</name>
    <name type="common">Blood fluke</name>
    <dbReference type="NCBI Taxonomy" id="6185"/>
    <lineage>
        <taxon>Eukaryota</taxon>
        <taxon>Metazoa</taxon>
        <taxon>Spiralia</taxon>
        <taxon>Lophotrochozoa</taxon>
        <taxon>Platyhelminthes</taxon>
        <taxon>Trematoda</taxon>
        <taxon>Digenea</taxon>
        <taxon>Strigeidida</taxon>
        <taxon>Schistosomatoidea</taxon>
        <taxon>Schistosomatidae</taxon>
        <taxon>Schistosoma</taxon>
    </lineage>
</organism>
<name>A0A094ZVD1_SCHHA</name>
<dbReference type="EMBL" id="KL250845">
    <property type="protein sequence ID" value="KGB37104.1"/>
    <property type="molecule type" value="Genomic_DNA"/>
</dbReference>
<dbReference type="Gene3D" id="3.30.110.20">
    <property type="entry name" value="Alba-like domain"/>
    <property type="match status" value="1"/>
</dbReference>
<dbReference type="AlphaFoldDB" id="A0A094ZVD1"/>
<protein>
    <submittedName>
        <fullName evidence="1">Uncharacterized protein</fullName>
    </submittedName>
</protein>
<reference evidence="1" key="1">
    <citation type="journal article" date="2012" name="Nat. Genet.">
        <title>Whole-genome sequence of Schistosoma haematobium.</title>
        <authorList>
            <person name="Young N.D."/>
            <person name="Jex A.R."/>
            <person name="Li B."/>
            <person name="Liu S."/>
            <person name="Yang L."/>
            <person name="Xiong Z."/>
            <person name="Li Y."/>
            <person name="Cantacessi C."/>
            <person name="Hall R.S."/>
            <person name="Xu X."/>
            <person name="Chen F."/>
            <person name="Wu X."/>
            <person name="Zerlotini A."/>
            <person name="Oliveira G."/>
            <person name="Hofmann A."/>
            <person name="Zhang G."/>
            <person name="Fang X."/>
            <person name="Kang Y."/>
            <person name="Campbell B.E."/>
            <person name="Loukas A."/>
            <person name="Ranganathan S."/>
            <person name="Rollinson D."/>
            <person name="Rinaldi G."/>
            <person name="Brindley P.J."/>
            <person name="Yang H."/>
            <person name="Wang J."/>
            <person name="Wang J."/>
            <person name="Gasser R.B."/>
        </authorList>
    </citation>
    <scope>NUCLEOTIDE SEQUENCE [LARGE SCALE GENOMIC DNA]</scope>
</reference>
<evidence type="ECO:0000313" key="1">
    <source>
        <dbReference type="EMBL" id="KGB37104.1"/>
    </source>
</evidence>
<dbReference type="InterPro" id="IPR036882">
    <property type="entry name" value="Alba-like_dom_sf"/>
</dbReference>
<accession>A0A094ZVD1</accession>
<gene>
    <name evidence="1" type="ORF">MS3_05428</name>
</gene>
<sequence>MDIKRLTGEDKLKLSRTYFFEFLPSGSVWEVTDLLAEDAVICETPNIYTSSSGSRHIFISTKSGFMSQVLFISRHVDRLLYKYHSSSQSDLSKPPEFWIHGIGPLSIMRTAELALHLSHRLYPGHLKISTYTSSCSTKKHIISQVENEKISIREESRTKGAIHVHIRLVPTCDA</sequence>
<proteinExistence type="predicted"/>
<dbReference type="GO" id="GO:0003676">
    <property type="term" value="F:nucleic acid binding"/>
    <property type="evidence" value="ECO:0007669"/>
    <property type="project" value="InterPro"/>
</dbReference>
<dbReference type="STRING" id="6185.A0A094ZVD1"/>